<dbReference type="AlphaFoldDB" id="A0A9Q4DM21"/>
<dbReference type="EMBL" id="JAPQFC010000495">
    <property type="protein sequence ID" value="MCY6524876.1"/>
    <property type="molecule type" value="Genomic_DNA"/>
</dbReference>
<proteinExistence type="predicted"/>
<feature type="non-terminal residue" evidence="2">
    <location>
        <position position="87"/>
    </location>
</feature>
<sequence length="87" mass="9647">MKKTTAAIQKDLGSDSGDETTVTTTGIKGKNSKASTCNSAQSIDNEDNERKRHEFFHIRFISKHQKIDTLFDSGSQVNLISKTIVNM</sequence>
<accession>A0A9Q4DM21</accession>
<reference evidence="2" key="2">
    <citation type="submission" date="2022-12" db="EMBL/GenBank/DDBJ databases">
        <authorList>
            <person name="Kardos G."/>
            <person name="Sarkozi R."/>
            <person name="Laczko L."/>
            <person name="Marton S."/>
            <person name="Makrai L."/>
            <person name="Banyai K."/>
            <person name="Fodor L."/>
        </authorList>
    </citation>
    <scope>NUCLEOTIDE SEQUENCE</scope>
    <source>
        <strain evidence="2">84/14</strain>
    </source>
</reference>
<name>A0A9Q4DM21_ACTPL</name>
<feature type="compositionally biased region" description="Polar residues" evidence="1">
    <location>
        <begin position="19"/>
        <end position="43"/>
    </location>
</feature>
<organism evidence="2 3">
    <name type="scientific">Actinobacillus pleuropneumoniae</name>
    <name type="common">Haemophilus pleuropneumoniae</name>
    <dbReference type="NCBI Taxonomy" id="715"/>
    <lineage>
        <taxon>Bacteria</taxon>
        <taxon>Pseudomonadati</taxon>
        <taxon>Pseudomonadota</taxon>
        <taxon>Gammaproteobacteria</taxon>
        <taxon>Pasteurellales</taxon>
        <taxon>Pasteurellaceae</taxon>
        <taxon>Actinobacillus</taxon>
    </lineage>
</organism>
<evidence type="ECO:0000313" key="2">
    <source>
        <dbReference type="EMBL" id="MCY6524876.1"/>
    </source>
</evidence>
<comment type="caution">
    <text evidence="2">The sequence shown here is derived from an EMBL/GenBank/DDBJ whole genome shotgun (WGS) entry which is preliminary data.</text>
</comment>
<gene>
    <name evidence="2" type="ORF">OYG11_11755</name>
</gene>
<evidence type="ECO:0000313" key="3">
    <source>
        <dbReference type="Proteomes" id="UP001077788"/>
    </source>
</evidence>
<protein>
    <submittedName>
        <fullName evidence="2">Uncharacterized protein</fullName>
    </submittedName>
</protein>
<feature type="region of interest" description="Disordered" evidence="1">
    <location>
        <begin position="1"/>
        <end position="48"/>
    </location>
</feature>
<evidence type="ECO:0000256" key="1">
    <source>
        <dbReference type="SAM" id="MobiDB-lite"/>
    </source>
</evidence>
<dbReference type="RefSeq" id="WP_267992035.1">
    <property type="nucleotide sequence ID" value="NZ_JAPQFC010000495.1"/>
</dbReference>
<dbReference type="Proteomes" id="UP001077788">
    <property type="component" value="Unassembled WGS sequence"/>
</dbReference>
<reference evidence="2" key="1">
    <citation type="journal article" date="2021" name="Vet Sci">
        <title>O-Serogroups and Pathovirotypes of Escherichia coli Isolated from Post-Weaning Piglets Showing Diarrhoea and/or Oedema in South Korea.</title>
        <authorList>
            <person name="Byun J.W."/>
            <person name="Moon B.Y."/>
            <person name="Do K.H."/>
            <person name="Lee K."/>
            <person name="Lee H.Y."/>
            <person name="Kim W.I."/>
            <person name="So B."/>
            <person name="Lee W.K."/>
        </authorList>
    </citation>
    <scope>NUCLEOTIDE SEQUENCE</scope>
    <source>
        <strain evidence="2">84/14</strain>
    </source>
</reference>